<dbReference type="EMBL" id="VLLF01000007">
    <property type="protein sequence ID" value="TWI84610.1"/>
    <property type="molecule type" value="Genomic_DNA"/>
</dbReference>
<accession>A0A562SVC7</accession>
<gene>
    <name evidence="2" type="ORF">JM93_02942</name>
</gene>
<evidence type="ECO:0000313" key="3">
    <source>
        <dbReference type="Proteomes" id="UP000320593"/>
    </source>
</evidence>
<dbReference type="Pfam" id="PF20408">
    <property type="entry name" value="Abhydrolase_11"/>
    <property type="match status" value="1"/>
</dbReference>
<sequence length="213" mass="22669">MSDFLWNRPEDQPLATLLLAHGAGAPMDSVFMEKIAAAAAEIGLLVARFEFAYMAGRRSGGSKRPPPKAENLVGEFQKALQSLLGETEHDVMIGGKSMGGRVAAMLAGADSLPKRVKGFCCLGYPFHPAGKPDAEWRLEPLANAKRPVLVLQGERDAFGSRAELDVISLPKPVQLSYIDDGSHDFGPRGKAPATLDGNISAAAARIAEFAKTL</sequence>
<dbReference type="InterPro" id="IPR046879">
    <property type="entry name" value="KANL3/Tex30_Abhydrolase"/>
</dbReference>
<dbReference type="OrthoDB" id="652634at2"/>
<name>A0A562SVC7_9HYPH</name>
<dbReference type="AlphaFoldDB" id="A0A562SVC7"/>
<dbReference type="SUPFAM" id="SSF53474">
    <property type="entry name" value="alpha/beta-Hydrolases"/>
    <property type="match status" value="1"/>
</dbReference>
<comment type="caution">
    <text evidence="2">The sequence shown here is derived from an EMBL/GenBank/DDBJ whole genome shotgun (WGS) entry which is preliminary data.</text>
</comment>
<evidence type="ECO:0000259" key="1">
    <source>
        <dbReference type="Pfam" id="PF20408"/>
    </source>
</evidence>
<dbReference type="RefSeq" id="WP_145344578.1">
    <property type="nucleotide sequence ID" value="NZ_SMLY01000061.1"/>
</dbReference>
<organism evidence="2 3">
    <name type="scientific">Roseibium hamelinense</name>
    <dbReference type="NCBI Taxonomy" id="150831"/>
    <lineage>
        <taxon>Bacteria</taxon>
        <taxon>Pseudomonadati</taxon>
        <taxon>Pseudomonadota</taxon>
        <taxon>Alphaproteobacteria</taxon>
        <taxon>Hyphomicrobiales</taxon>
        <taxon>Stappiaceae</taxon>
        <taxon>Roseibium</taxon>
    </lineage>
</organism>
<dbReference type="PANTHER" id="PTHR13136">
    <property type="entry name" value="TESTIS DEVELOPMENT PROTEIN PRTD"/>
    <property type="match status" value="1"/>
</dbReference>
<reference evidence="2 3" key="1">
    <citation type="submission" date="2019-07" db="EMBL/GenBank/DDBJ databases">
        <title>Genomic Encyclopedia of Archaeal and Bacterial Type Strains, Phase II (KMG-II): from individual species to whole genera.</title>
        <authorList>
            <person name="Goeker M."/>
        </authorList>
    </citation>
    <scope>NUCLEOTIDE SEQUENCE [LARGE SCALE GENOMIC DNA]</scope>
    <source>
        <strain evidence="2 3">ATCC BAA-252</strain>
    </source>
</reference>
<dbReference type="Gene3D" id="3.40.50.1820">
    <property type="entry name" value="alpha/beta hydrolase"/>
    <property type="match status" value="1"/>
</dbReference>
<dbReference type="InterPro" id="IPR026555">
    <property type="entry name" value="NSL3/Tex30"/>
</dbReference>
<evidence type="ECO:0000313" key="2">
    <source>
        <dbReference type="EMBL" id="TWI84610.1"/>
    </source>
</evidence>
<keyword evidence="3" id="KW-1185">Reference proteome</keyword>
<proteinExistence type="predicted"/>
<dbReference type="PANTHER" id="PTHR13136:SF11">
    <property type="entry name" value="TESTIS-EXPRESSED PROTEIN 30"/>
    <property type="match status" value="1"/>
</dbReference>
<dbReference type="InterPro" id="IPR029058">
    <property type="entry name" value="AB_hydrolase_fold"/>
</dbReference>
<protein>
    <recommendedName>
        <fullName evidence="1">KANL3/Tex30 alpha/beta hydrolase-like domain-containing protein</fullName>
    </recommendedName>
</protein>
<dbReference type="Proteomes" id="UP000320593">
    <property type="component" value="Unassembled WGS sequence"/>
</dbReference>
<feature type="domain" description="KANL3/Tex30 alpha/beta hydrolase-like" evidence="1">
    <location>
        <begin position="15"/>
        <end position="210"/>
    </location>
</feature>